<dbReference type="InterPro" id="IPR045851">
    <property type="entry name" value="AMP-bd_C_sf"/>
</dbReference>
<dbReference type="EC" id="6.2.1.30" evidence="1"/>
<dbReference type="EMBL" id="CBSY010000175">
    <property type="protein sequence ID" value="CDH20290.1"/>
    <property type="molecule type" value="Genomic_DNA"/>
</dbReference>
<name>A0A077P767_XENBV</name>
<dbReference type="PANTHER" id="PTHR43845:SF1">
    <property type="entry name" value="BLR5969 PROTEIN"/>
    <property type="match status" value="1"/>
</dbReference>
<protein>
    <submittedName>
        <fullName evidence="1">Putative coenzyme F390 synthetase</fullName>
        <ecNumber evidence="1">6.2.1.30</ecNumber>
    </submittedName>
</protein>
<evidence type="ECO:0000313" key="2">
    <source>
        <dbReference type="Proteomes" id="UP000028500"/>
    </source>
</evidence>
<sequence>MNTKKLKLIIEYAFRREFYQSYWGINISDIHHLIDEGLFHTLPLTRKSDIRDHWNRLIEYGDATDFVSSSGTTGRPVDIPVHRLQEQIWVDSVARVLRELGAKQGDRMIQLLSNNDMFTLGPLVWQAAKNIGVGVFRCSPQRSNRILSIMEHHNPQFIVGNPLVLIDIAESLGNTFPDKSMLPKYAYLGACASFDSNNNLTATSQKVKDIWGFEEMLNEYGCSEIGSIGHECTYHNGFHINDDYVYVELIDPETGKPAEKGHSGEVVVTTLTQPRGFAAVRYATGDIASWLDHSPCHCGRSGARLGAIVGRVDHQLKVKGQTIYPELILNIAEKSGLASNTIVVRYKDDLDREQSELWVEPKEGLNCSDDSIANHIIDALQTHIAVSPTVRVVNKGIIDSLKSTALSRSNGVKIPQLIDISHPEEYI</sequence>
<dbReference type="GO" id="GO:0047475">
    <property type="term" value="F:phenylacetate-CoA ligase activity"/>
    <property type="evidence" value="ECO:0007669"/>
    <property type="project" value="UniProtKB-EC"/>
</dbReference>
<accession>A0A077P767</accession>
<dbReference type="InterPro" id="IPR042099">
    <property type="entry name" value="ANL_N_sf"/>
</dbReference>
<dbReference type="OrthoDB" id="580775at2"/>
<dbReference type="Gene3D" id="3.40.50.12780">
    <property type="entry name" value="N-terminal domain of ligase-like"/>
    <property type="match status" value="1"/>
</dbReference>
<dbReference type="Proteomes" id="UP000028500">
    <property type="component" value="Unassembled WGS sequence"/>
</dbReference>
<dbReference type="SUPFAM" id="SSF56801">
    <property type="entry name" value="Acetyl-CoA synthetase-like"/>
    <property type="match status" value="1"/>
</dbReference>
<dbReference type="Gene3D" id="3.30.300.30">
    <property type="match status" value="1"/>
</dbReference>
<dbReference type="AlphaFoldDB" id="A0A077P767"/>
<organism evidence="1 2">
    <name type="scientific">Xenorhabdus bovienii str. kraussei Quebec</name>
    <dbReference type="NCBI Taxonomy" id="1398203"/>
    <lineage>
        <taxon>Bacteria</taxon>
        <taxon>Pseudomonadati</taxon>
        <taxon>Pseudomonadota</taxon>
        <taxon>Gammaproteobacteria</taxon>
        <taxon>Enterobacterales</taxon>
        <taxon>Morganellaceae</taxon>
        <taxon>Xenorhabdus</taxon>
    </lineage>
</organism>
<evidence type="ECO:0000313" key="1">
    <source>
        <dbReference type="EMBL" id="CDH20290.1"/>
    </source>
</evidence>
<keyword evidence="2" id="KW-1185">Reference proteome</keyword>
<dbReference type="PANTHER" id="PTHR43845">
    <property type="entry name" value="BLR5969 PROTEIN"/>
    <property type="match status" value="1"/>
</dbReference>
<dbReference type="HOGENOM" id="CLU_035301_1_2_6"/>
<keyword evidence="1" id="KW-0436">Ligase</keyword>
<proteinExistence type="predicted"/>
<comment type="caution">
    <text evidence="1">The sequence shown here is derived from an EMBL/GenBank/DDBJ whole genome shotgun (WGS) entry which is preliminary data.</text>
</comment>
<reference evidence="1" key="1">
    <citation type="submission" date="2013-07" db="EMBL/GenBank/DDBJ databases">
        <title>Sub-species coevolution in mutualistic symbiosis.</title>
        <authorList>
            <person name="Murfin K."/>
            <person name="Klassen J."/>
            <person name="Lee M."/>
            <person name="Forst S."/>
            <person name="Stock P."/>
            <person name="Goodrich-Blair H."/>
        </authorList>
    </citation>
    <scope>NUCLEOTIDE SEQUENCE [LARGE SCALE GENOMIC DNA]</scope>
    <source>
        <strain evidence="1">Kraussei Quebec</strain>
    </source>
</reference>
<dbReference type="RefSeq" id="WP_038249337.1">
    <property type="nucleotide sequence ID" value="NZ_CAWLZI010000239.1"/>
</dbReference>
<gene>
    <name evidence="1" type="ORF">XBKQ1_2560041</name>
</gene>